<evidence type="ECO:0000256" key="10">
    <source>
        <dbReference type="ARBA" id="ARBA00023012"/>
    </source>
</evidence>
<evidence type="ECO:0000256" key="11">
    <source>
        <dbReference type="ARBA" id="ARBA00023136"/>
    </source>
</evidence>
<dbReference type="Proteomes" id="UP000245202">
    <property type="component" value="Unassembled WGS sequence"/>
</dbReference>
<dbReference type="EMBL" id="BDQX01000339">
    <property type="protein sequence ID" value="GBG10567.1"/>
    <property type="molecule type" value="Genomic_DNA"/>
</dbReference>
<feature type="transmembrane region" description="Helical" evidence="12">
    <location>
        <begin position="12"/>
        <end position="31"/>
    </location>
</feature>
<gene>
    <name evidence="14" type="ORF">PAT3040_05314</name>
</gene>
<dbReference type="GO" id="GO:0000155">
    <property type="term" value="F:phosphorelay sensor kinase activity"/>
    <property type="evidence" value="ECO:0007669"/>
    <property type="project" value="InterPro"/>
</dbReference>
<evidence type="ECO:0000256" key="8">
    <source>
        <dbReference type="ARBA" id="ARBA00022840"/>
    </source>
</evidence>
<dbReference type="InterPro" id="IPR003660">
    <property type="entry name" value="HAMP_dom"/>
</dbReference>
<evidence type="ECO:0000256" key="6">
    <source>
        <dbReference type="ARBA" id="ARBA00022741"/>
    </source>
</evidence>
<reference evidence="14 15" key="1">
    <citation type="submission" date="2017-08" db="EMBL/GenBank/DDBJ databases">
        <title>Substantial Increase in Enzyme Production by Combined Drug-Resistance Mutations in Paenibacillus agaridevorans.</title>
        <authorList>
            <person name="Tanaka Y."/>
            <person name="Funane K."/>
            <person name="Hosaka T."/>
            <person name="Shiwa Y."/>
            <person name="Fujita N."/>
            <person name="Miyazaki T."/>
            <person name="Yoshikawa H."/>
            <person name="Murakami K."/>
            <person name="Kasahara K."/>
            <person name="Inaoka T."/>
            <person name="Hiraga Y."/>
            <person name="Ochi K."/>
        </authorList>
    </citation>
    <scope>NUCLEOTIDE SEQUENCE [LARGE SCALE GENOMIC DNA]</scope>
    <source>
        <strain evidence="14 15">T-3040</strain>
    </source>
</reference>
<dbReference type="GO" id="GO:0005886">
    <property type="term" value="C:plasma membrane"/>
    <property type="evidence" value="ECO:0007669"/>
    <property type="project" value="UniProtKB-SubCell"/>
</dbReference>
<keyword evidence="10" id="KW-0902">Two-component regulatory system</keyword>
<dbReference type="Pfam" id="PF02518">
    <property type="entry name" value="HATPase_c"/>
    <property type="match status" value="1"/>
</dbReference>
<comment type="caution">
    <text evidence="14">The sequence shown here is derived from an EMBL/GenBank/DDBJ whole genome shotgun (WGS) entry which is preliminary data.</text>
</comment>
<dbReference type="SMART" id="SM00304">
    <property type="entry name" value="HAMP"/>
    <property type="match status" value="1"/>
</dbReference>
<keyword evidence="6" id="KW-0547">Nucleotide-binding</keyword>
<keyword evidence="5 12" id="KW-0812">Transmembrane</keyword>
<comment type="subcellular location">
    <subcellularLocation>
        <location evidence="1">Cell membrane</location>
        <topology evidence="1">Multi-pass membrane protein</topology>
    </subcellularLocation>
</comment>
<keyword evidence="11 12" id="KW-0472">Membrane</keyword>
<dbReference type="PROSITE" id="PS50885">
    <property type="entry name" value="HAMP"/>
    <property type="match status" value="1"/>
</dbReference>
<dbReference type="SMART" id="SM00387">
    <property type="entry name" value="HATPase_c"/>
    <property type="match status" value="1"/>
</dbReference>
<evidence type="ECO:0000313" key="14">
    <source>
        <dbReference type="EMBL" id="GBG10567.1"/>
    </source>
</evidence>
<organism evidence="14 15">
    <name type="scientific">Paenibacillus agaridevorans</name>
    <dbReference type="NCBI Taxonomy" id="171404"/>
    <lineage>
        <taxon>Bacteria</taxon>
        <taxon>Bacillati</taxon>
        <taxon>Bacillota</taxon>
        <taxon>Bacilli</taxon>
        <taxon>Bacillales</taxon>
        <taxon>Paenibacillaceae</taxon>
        <taxon>Paenibacillus</taxon>
    </lineage>
</organism>
<keyword evidence="2" id="KW-1003">Cell membrane</keyword>
<protein>
    <submittedName>
        <fullName evidence="14">Two-component sensor histidine kinase</fullName>
    </submittedName>
</protein>
<evidence type="ECO:0000256" key="1">
    <source>
        <dbReference type="ARBA" id="ARBA00004651"/>
    </source>
</evidence>
<dbReference type="Gene3D" id="3.30.565.10">
    <property type="entry name" value="Histidine kinase-like ATPase, C-terminal domain"/>
    <property type="match status" value="1"/>
</dbReference>
<evidence type="ECO:0000256" key="2">
    <source>
        <dbReference type="ARBA" id="ARBA00022475"/>
    </source>
</evidence>
<evidence type="ECO:0000256" key="12">
    <source>
        <dbReference type="SAM" id="Phobius"/>
    </source>
</evidence>
<name>A0A2R5EVI3_9BACL</name>
<feature type="domain" description="HAMP" evidence="13">
    <location>
        <begin position="304"/>
        <end position="356"/>
    </location>
</feature>
<dbReference type="InterPro" id="IPR050640">
    <property type="entry name" value="Bact_2-comp_sensor_kinase"/>
</dbReference>
<dbReference type="InterPro" id="IPR010559">
    <property type="entry name" value="Sig_transdc_His_kin_internal"/>
</dbReference>
<keyword evidence="7 14" id="KW-0418">Kinase</keyword>
<dbReference type="InterPro" id="IPR003594">
    <property type="entry name" value="HATPase_dom"/>
</dbReference>
<accession>A0A2R5EVI3</accession>
<keyword evidence="8" id="KW-0067">ATP-binding</keyword>
<evidence type="ECO:0000256" key="9">
    <source>
        <dbReference type="ARBA" id="ARBA00022989"/>
    </source>
</evidence>
<dbReference type="PANTHER" id="PTHR34220:SF11">
    <property type="entry name" value="SENSOR PROTEIN KINASE HPTS"/>
    <property type="match status" value="1"/>
</dbReference>
<dbReference type="PANTHER" id="PTHR34220">
    <property type="entry name" value="SENSOR HISTIDINE KINASE YPDA"/>
    <property type="match status" value="1"/>
</dbReference>
<dbReference type="Pfam" id="PF06580">
    <property type="entry name" value="His_kinase"/>
    <property type="match status" value="1"/>
</dbReference>
<evidence type="ECO:0000256" key="4">
    <source>
        <dbReference type="ARBA" id="ARBA00022679"/>
    </source>
</evidence>
<keyword evidence="9 12" id="KW-1133">Transmembrane helix</keyword>
<keyword evidence="15" id="KW-1185">Reference proteome</keyword>
<sequence length="580" mass="66644">MLNTFLFSFRNKILLIILFIGVVPISVTGILSNMKFNSLLENQAHEITLKALQQSEGYLSMYLSEIEQLGIFATTNDQILHILQKQNDASSYEKVTDASLVTNVMKPYLRTRSDIERLDILGFNGFSYTGGYSNKSLDANEPWAKEAAERGGMPYWYAIEDGEFMVYSRLITGNKANETLGFIRIVIPSYRLESVLNRFQPMDTGVLLLIDRNQNPIIGRSQDVKELAQTLAFGNSAASNRYATFNGSKLFVTQYVLDKTDWLFVSAVPREDILQGTAQIRGYFFNTVLIILLITITIAIWTTQRFTRPFKQFIRMMRDVERNNFKSRMDITAKDEIGQLAISYNRMAQRVDSLINEVYEQQILKNEAEWNALQAQINPHFLYNTLDSINWIARSHRITDIVKMVTALSKLFKLSLAKKDKLIAVEEELQYIRYYAQIQETRFSDRISIHIDVPELLMAYKIPRFILQPLVENSIVHGLERKEGPGRVDIKGAEYGDKIFFIIQDNGVGIPAAKLQTLLERNVRNDKHLGLSNVDERIKLLYGEEWGLKLDSIEGEGTIVEVWLRKDIWQADLQREEPEA</sequence>
<evidence type="ECO:0000256" key="3">
    <source>
        <dbReference type="ARBA" id="ARBA00022553"/>
    </source>
</evidence>
<dbReference type="Pfam" id="PF00672">
    <property type="entry name" value="HAMP"/>
    <property type="match status" value="1"/>
</dbReference>
<proteinExistence type="predicted"/>
<dbReference type="Gene3D" id="3.30.450.20">
    <property type="entry name" value="PAS domain"/>
    <property type="match status" value="1"/>
</dbReference>
<dbReference type="SUPFAM" id="SSF158472">
    <property type="entry name" value="HAMP domain-like"/>
    <property type="match status" value="1"/>
</dbReference>
<keyword evidence="4" id="KW-0808">Transferase</keyword>
<keyword evidence="3" id="KW-0597">Phosphoprotein</keyword>
<dbReference type="AlphaFoldDB" id="A0A2R5EVI3"/>
<dbReference type="CDD" id="cd06225">
    <property type="entry name" value="HAMP"/>
    <property type="match status" value="1"/>
</dbReference>
<dbReference type="InterPro" id="IPR036890">
    <property type="entry name" value="HATPase_C_sf"/>
</dbReference>
<evidence type="ECO:0000259" key="13">
    <source>
        <dbReference type="PROSITE" id="PS50885"/>
    </source>
</evidence>
<dbReference type="SUPFAM" id="SSF55874">
    <property type="entry name" value="ATPase domain of HSP90 chaperone/DNA topoisomerase II/histidine kinase"/>
    <property type="match status" value="1"/>
</dbReference>
<evidence type="ECO:0000256" key="5">
    <source>
        <dbReference type="ARBA" id="ARBA00022692"/>
    </source>
</evidence>
<evidence type="ECO:0000313" key="15">
    <source>
        <dbReference type="Proteomes" id="UP000245202"/>
    </source>
</evidence>
<dbReference type="Gene3D" id="1.10.287.130">
    <property type="match status" value="1"/>
</dbReference>
<feature type="transmembrane region" description="Helical" evidence="12">
    <location>
        <begin position="283"/>
        <end position="302"/>
    </location>
</feature>
<dbReference type="GO" id="GO:0005524">
    <property type="term" value="F:ATP binding"/>
    <property type="evidence" value="ECO:0007669"/>
    <property type="project" value="UniProtKB-KW"/>
</dbReference>
<evidence type="ECO:0000256" key="7">
    <source>
        <dbReference type="ARBA" id="ARBA00022777"/>
    </source>
</evidence>
<dbReference type="RefSeq" id="WP_181376845.1">
    <property type="nucleotide sequence ID" value="NZ_BDQX01000339.1"/>
</dbReference>